<name>A0ACC5PVV5_ENTAG</name>
<accession>A0ACC5PVV5</accession>
<evidence type="ECO:0000313" key="2">
    <source>
        <dbReference type="Proteomes" id="UP000610459"/>
    </source>
</evidence>
<dbReference type="EMBL" id="JACYNR010000072">
    <property type="protein sequence ID" value="MBD8129342.1"/>
    <property type="molecule type" value="Genomic_DNA"/>
</dbReference>
<gene>
    <name evidence="1" type="ORF">IFT41_24930</name>
</gene>
<sequence length="56" mass="7053">MKNNDELERERFEAHMRNDAAFMEFWLDRDSDGNYYWDQTRYEWQGWLARSKQEDA</sequence>
<evidence type="ECO:0000313" key="1">
    <source>
        <dbReference type="EMBL" id="MBD8129342.1"/>
    </source>
</evidence>
<organism evidence="1 2">
    <name type="scientific">Enterobacter agglomerans</name>
    <name type="common">Erwinia herbicola</name>
    <name type="synonym">Pantoea agglomerans</name>
    <dbReference type="NCBI Taxonomy" id="549"/>
    <lineage>
        <taxon>Bacteria</taxon>
        <taxon>Pseudomonadati</taxon>
        <taxon>Pseudomonadota</taxon>
        <taxon>Gammaproteobacteria</taxon>
        <taxon>Enterobacterales</taxon>
        <taxon>Erwiniaceae</taxon>
        <taxon>Pantoea</taxon>
        <taxon>Pantoea agglomerans group</taxon>
    </lineage>
</organism>
<comment type="caution">
    <text evidence="1">The sequence shown here is derived from an EMBL/GenBank/DDBJ whole genome shotgun (WGS) entry which is preliminary data.</text>
</comment>
<keyword evidence="2" id="KW-1185">Reference proteome</keyword>
<protein>
    <submittedName>
        <fullName evidence="1">Uncharacterized protein</fullName>
    </submittedName>
</protein>
<dbReference type="Proteomes" id="UP000610459">
    <property type="component" value="Unassembled WGS sequence"/>
</dbReference>
<proteinExistence type="predicted"/>
<reference evidence="1 2" key="1">
    <citation type="journal article" date="2020" name="FEMS Microbiol. Ecol.">
        <title>Temporal dynamics of bacterial communities during seed development and maturation.</title>
        <authorList>
            <person name="Chesneau G."/>
            <person name="Torres-Cortes G."/>
            <person name="Briand M."/>
            <person name="Darrasse A."/>
            <person name="Preveaux A."/>
            <person name="Marais C."/>
            <person name="Jacques M.A."/>
            <person name="Shade A."/>
            <person name="Barret M."/>
        </authorList>
    </citation>
    <scope>NUCLEOTIDE SEQUENCE [LARGE SCALE GENOMIC DNA]</scope>
    <source>
        <strain evidence="1 2">CFBP13709</strain>
    </source>
</reference>